<dbReference type="PANTHER" id="PTHR30329:SF21">
    <property type="entry name" value="LIPOPROTEIN YIAD-RELATED"/>
    <property type="match status" value="1"/>
</dbReference>
<keyword evidence="11" id="KW-0282">Flagellum</keyword>
<keyword evidence="5 9" id="KW-1133">Transmembrane helix</keyword>
<keyword evidence="4 9" id="KW-0812">Transmembrane</keyword>
<name>A0A857J536_9BURK</name>
<feature type="region of interest" description="Disordered" evidence="8">
    <location>
        <begin position="86"/>
        <end position="111"/>
    </location>
</feature>
<sequence length="358" mass="38397">MAEKKLQPIIVKKIKKGGHAPHGGAWKIAYADFVTAMMAFFLLMWLLGSTAKGELQGIASYFSNPMQVALGGGDGSGNSSSILPGGGNDLTKVHGQVRRSESDEDKKVKMSARMERRRQAQQDAQRMAELQNKIESLITESPKLREYKSQIKIEVTPDGLQIQIVDDQNRPMFDSGSALVKPYMRDILREIGAALGNVENKISLAGHTDATPYGNGERGYSNWELSSDRAAATRRELVGAGMPDAQLARVVGLAASDPFDKNDPKAPANRRITVTVLTREAEQRLLGHGLPAVPPEDLTDAVEGMDAADGKGGNGATTTPAAASTNNNNGAQALPLRKPMIDLPARPPRNQAEAPAAR</sequence>
<dbReference type="InterPro" id="IPR036737">
    <property type="entry name" value="OmpA-like_sf"/>
</dbReference>
<feature type="transmembrane region" description="Helical" evidence="9">
    <location>
        <begin position="28"/>
        <end position="47"/>
    </location>
</feature>
<evidence type="ECO:0000259" key="10">
    <source>
        <dbReference type="PROSITE" id="PS51123"/>
    </source>
</evidence>
<dbReference type="CDD" id="cd07185">
    <property type="entry name" value="OmpA_C-like"/>
    <property type="match status" value="1"/>
</dbReference>
<feature type="region of interest" description="Disordered" evidence="8">
    <location>
        <begin position="303"/>
        <end position="358"/>
    </location>
</feature>
<dbReference type="Gene3D" id="3.30.1330.60">
    <property type="entry name" value="OmpA-like domain"/>
    <property type="match status" value="1"/>
</dbReference>
<dbReference type="NCBIfam" id="NF006548">
    <property type="entry name" value="PRK09041.1"/>
    <property type="match status" value="1"/>
</dbReference>
<evidence type="ECO:0000256" key="3">
    <source>
        <dbReference type="ARBA" id="ARBA00022475"/>
    </source>
</evidence>
<keyword evidence="3" id="KW-1003">Cell membrane</keyword>
<dbReference type="InterPro" id="IPR050330">
    <property type="entry name" value="Bact_OuterMem_StrucFunc"/>
</dbReference>
<organism evidence="11 12">
    <name type="scientific">Xylophilus rhododendri</name>
    <dbReference type="NCBI Taxonomy" id="2697032"/>
    <lineage>
        <taxon>Bacteria</taxon>
        <taxon>Pseudomonadati</taxon>
        <taxon>Pseudomonadota</taxon>
        <taxon>Betaproteobacteria</taxon>
        <taxon>Burkholderiales</taxon>
        <taxon>Xylophilus</taxon>
    </lineage>
</organism>
<dbReference type="GO" id="GO:0005886">
    <property type="term" value="C:plasma membrane"/>
    <property type="evidence" value="ECO:0007669"/>
    <property type="project" value="UniProtKB-SubCell"/>
</dbReference>
<dbReference type="EMBL" id="CP047650">
    <property type="protein sequence ID" value="QHI97968.1"/>
    <property type="molecule type" value="Genomic_DNA"/>
</dbReference>
<keyword evidence="11" id="KW-0966">Cell projection</keyword>
<evidence type="ECO:0000256" key="2">
    <source>
        <dbReference type="ARBA" id="ARBA00008914"/>
    </source>
</evidence>
<feature type="compositionally biased region" description="Low complexity" evidence="8">
    <location>
        <begin position="316"/>
        <end position="331"/>
    </location>
</feature>
<proteinExistence type="inferred from homology"/>
<keyword evidence="11" id="KW-0969">Cilium</keyword>
<accession>A0A857J536</accession>
<dbReference type="InterPro" id="IPR006665">
    <property type="entry name" value="OmpA-like"/>
</dbReference>
<evidence type="ECO:0000256" key="4">
    <source>
        <dbReference type="ARBA" id="ARBA00022692"/>
    </source>
</evidence>
<comment type="subcellular location">
    <subcellularLocation>
        <location evidence="1">Cell membrane</location>
        <topology evidence="1">Single-pass membrane protein</topology>
    </subcellularLocation>
</comment>
<dbReference type="KEGG" id="xyk:GT347_08155"/>
<comment type="similarity">
    <text evidence="2">Belongs to the MotB family.</text>
</comment>
<evidence type="ECO:0000256" key="5">
    <source>
        <dbReference type="ARBA" id="ARBA00022989"/>
    </source>
</evidence>
<evidence type="ECO:0000256" key="6">
    <source>
        <dbReference type="ARBA" id="ARBA00023136"/>
    </source>
</evidence>
<keyword evidence="12" id="KW-1185">Reference proteome</keyword>
<gene>
    <name evidence="11" type="primary">motB</name>
    <name evidence="11" type="ORF">GT347_08155</name>
</gene>
<dbReference type="Pfam" id="PF00691">
    <property type="entry name" value="OmpA"/>
    <property type="match status" value="1"/>
</dbReference>
<keyword evidence="6 7" id="KW-0472">Membrane</keyword>
<dbReference type="PROSITE" id="PS51123">
    <property type="entry name" value="OMPA_2"/>
    <property type="match status" value="1"/>
</dbReference>
<dbReference type="PANTHER" id="PTHR30329">
    <property type="entry name" value="STATOR ELEMENT OF FLAGELLAR MOTOR COMPLEX"/>
    <property type="match status" value="1"/>
</dbReference>
<dbReference type="RefSeq" id="WP_160551485.1">
    <property type="nucleotide sequence ID" value="NZ_CP047650.1"/>
</dbReference>
<reference evidence="11 12" key="1">
    <citation type="submission" date="2020-01" db="EMBL/GenBank/DDBJ databases">
        <title>Genome sequencing of strain KACC 21265.</title>
        <authorList>
            <person name="Heo J."/>
            <person name="Kim S.-J."/>
            <person name="Kim J.-S."/>
            <person name="Hong S.-B."/>
            <person name="Kwon S.-W."/>
        </authorList>
    </citation>
    <scope>NUCLEOTIDE SEQUENCE [LARGE SCALE GENOMIC DNA]</scope>
    <source>
        <strain evidence="11 12">KACC 21265</strain>
    </source>
</reference>
<protein>
    <submittedName>
        <fullName evidence="11">Flagellar motor protein MotB</fullName>
    </submittedName>
</protein>
<evidence type="ECO:0000256" key="9">
    <source>
        <dbReference type="SAM" id="Phobius"/>
    </source>
</evidence>
<dbReference type="InterPro" id="IPR025713">
    <property type="entry name" value="MotB-like_N_dom"/>
</dbReference>
<dbReference type="Proteomes" id="UP000464787">
    <property type="component" value="Chromosome"/>
</dbReference>
<evidence type="ECO:0000313" key="11">
    <source>
        <dbReference type="EMBL" id="QHI97968.1"/>
    </source>
</evidence>
<evidence type="ECO:0000256" key="1">
    <source>
        <dbReference type="ARBA" id="ARBA00004162"/>
    </source>
</evidence>
<feature type="compositionally biased region" description="Basic and acidic residues" evidence="8">
    <location>
        <begin position="98"/>
        <end position="111"/>
    </location>
</feature>
<dbReference type="SUPFAM" id="SSF103088">
    <property type="entry name" value="OmpA-like"/>
    <property type="match status" value="1"/>
</dbReference>
<evidence type="ECO:0000256" key="8">
    <source>
        <dbReference type="SAM" id="MobiDB-lite"/>
    </source>
</evidence>
<evidence type="ECO:0000256" key="7">
    <source>
        <dbReference type="PROSITE-ProRule" id="PRU00473"/>
    </source>
</evidence>
<evidence type="ECO:0000313" key="12">
    <source>
        <dbReference type="Proteomes" id="UP000464787"/>
    </source>
</evidence>
<feature type="domain" description="OmpA-like" evidence="10">
    <location>
        <begin position="160"/>
        <end position="280"/>
    </location>
</feature>
<dbReference type="AlphaFoldDB" id="A0A857J536"/>
<dbReference type="Pfam" id="PF13677">
    <property type="entry name" value="MotB_plug"/>
    <property type="match status" value="1"/>
</dbReference>